<dbReference type="SMART" id="SM00387">
    <property type="entry name" value="HATPase_c"/>
    <property type="match status" value="1"/>
</dbReference>
<feature type="modified residue" description="4-aspartylphosphate" evidence="13">
    <location>
        <position position="477"/>
    </location>
</feature>
<feature type="domain" description="PAC" evidence="16">
    <location>
        <begin position="8"/>
        <end position="60"/>
    </location>
</feature>
<dbReference type="InterPro" id="IPR003661">
    <property type="entry name" value="HisK_dim/P_dom"/>
</dbReference>
<dbReference type="CDD" id="cd17574">
    <property type="entry name" value="REC_OmpR"/>
    <property type="match status" value="1"/>
</dbReference>
<keyword evidence="6 13" id="KW-0597">Phosphoprotein</keyword>
<keyword evidence="10" id="KW-0067">ATP-binding</keyword>
<dbReference type="InterPro" id="IPR036097">
    <property type="entry name" value="HisK_dim/P_sf"/>
</dbReference>
<dbReference type="SMART" id="SM00388">
    <property type="entry name" value="HisKA"/>
    <property type="match status" value="1"/>
</dbReference>
<dbReference type="CDD" id="cd00082">
    <property type="entry name" value="HisKA"/>
    <property type="match status" value="1"/>
</dbReference>
<name>A0A2A2HZG6_9GAMM</name>
<dbReference type="InterPro" id="IPR001610">
    <property type="entry name" value="PAC"/>
</dbReference>
<dbReference type="Pfam" id="PF00512">
    <property type="entry name" value="HisKA"/>
    <property type="match status" value="1"/>
</dbReference>
<dbReference type="SUPFAM" id="SSF47384">
    <property type="entry name" value="Homodimeric domain of signal transducing histidine kinase"/>
    <property type="match status" value="1"/>
</dbReference>
<dbReference type="CDD" id="cd16922">
    <property type="entry name" value="HATPase_EvgS-ArcB-TorS-like"/>
    <property type="match status" value="1"/>
</dbReference>
<dbReference type="InterPro" id="IPR004358">
    <property type="entry name" value="Sig_transdc_His_kin-like_C"/>
</dbReference>
<evidence type="ECO:0000259" key="14">
    <source>
        <dbReference type="PROSITE" id="PS50109"/>
    </source>
</evidence>
<evidence type="ECO:0000313" key="18">
    <source>
        <dbReference type="Proteomes" id="UP000218332"/>
    </source>
</evidence>
<dbReference type="EC" id="2.7.13.3" evidence="4"/>
<dbReference type="SUPFAM" id="SSF55785">
    <property type="entry name" value="PYP-like sensor domain (PAS domain)"/>
    <property type="match status" value="1"/>
</dbReference>
<dbReference type="Gene3D" id="3.30.450.20">
    <property type="entry name" value="PAS domain"/>
    <property type="match status" value="1"/>
</dbReference>
<evidence type="ECO:0000256" key="3">
    <source>
        <dbReference type="ARBA" id="ARBA00004314"/>
    </source>
</evidence>
<dbReference type="InterPro" id="IPR005467">
    <property type="entry name" value="His_kinase_dom"/>
</dbReference>
<dbReference type="InterPro" id="IPR000700">
    <property type="entry name" value="PAS-assoc_C"/>
</dbReference>
<dbReference type="Gene3D" id="1.10.287.130">
    <property type="match status" value="1"/>
</dbReference>
<evidence type="ECO:0000256" key="6">
    <source>
        <dbReference type="ARBA" id="ARBA00022553"/>
    </source>
</evidence>
<evidence type="ECO:0000256" key="4">
    <source>
        <dbReference type="ARBA" id="ARBA00012438"/>
    </source>
</evidence>
<comment type="caution">
    <text evidence="17">The sequence shown here is derived from an EMBL/GenBank/DDBJ whole genome shotgun (WGS) entry which is preliminary data.</text>
</comment>
<dbReference type="InterPro" id="IPR003594">
    <property type="entry name" value="HATPase_dom"/>
</dbReference>
<evidence type="ECO:0000256" key="8">
    <source>
        <dbReference type="ARBA" id="ARBA00022741"/>
    </source>
</evidence>
<evidence type="ECO:0000256" key="11">
    <source>
        <dbReference type="ARBA" id="ARBA00023012"/>
    </source>
</evidence>
<dbReference type="SUPFAM" id="SSF55874">
    <property type="entry name" value="ATPase domain of HSP90 chaperone/DNA topoisomerase II/histidine kinase"/>
    <property type="match status" value="1"/>
</dbReference>
<dbReference type="InterPro" id="IPR011006">
    <property type="entry name" value="CheY-like_superfamily"/>
</dbReference>
<evidence type="ECO:0000256" key="13">
    <source>
        <dbReference type="PROSITE-ProRule" id="PRU00169"/>
    </source>
</evidence>
<keyword evidence="5" id="KW-1003">Cell membrane</keyword>
<comment type="subcellular location">
    <subcellularLocation>
        <location evidence="2">Cell membrane</location>
    </subcellularLocation>
    <subcellularLocation>
        <location evidence="3">Membrane raft</location>
        <topology evidence="3">Multi-pass membrane protein</topology>
    </subcellularLocation>
</comment>
<keyword evidence="9 17" id="KW-0418">Kinase</keyword>
<dbReference type="RefSeq" id="WP_143595699.1">
    <property type="nucleotide sequence ID" value="NZ_NMPM01000102.1"/>
</dbReference>
<dbReference type="SUPFAM" id="SSF52172">
    <property type="entry name" value="CheY-like"/>
    <property type="match status" value="2"/>
</dbReference>
<feature type="modified residue" description="4-aspartylphosphate" evidence="13">
    <location>
        <position position="355"/>
    </location>
</feature>
<evidence type="ECO:0000256" key="10">
    <source>
        <dbReference type="ARBA" id="ARBA00022840"/>
    </source>
</evidence>
<feature type="domain" description="Response regulatory" evidence="15">
    <location>
        <begin position="306"/>
        <end position="422"/>
    </location>
</feature>
<keyword evidence="11" id="KW-0902">Two-component regulatory system</keyword>
<protein>
    <recommendedName>
        <fullName evidence="4">histidine kinase</fullName>
        <ecNumber evidence="4">2.7.13.3</ecNumber>
    </recommendedName>
</protein>
<dbReference type="GO" id="GO:0009927">
    <property type="term" value="F:histidine phosphotransfer kinase activity"/>
    <property type="evidence" value="ECO:0007669"/>
    <property type="project" value="TreeGrafter"/>
</dbReference>
<keyword evidence="18" id="KW-1185">Reference proteome</keyword>
<evidence type="ECO:0000313" key="17">
    <source>
        <dbReference type="EMBL" id="PAV24809.1"/>
    </source>
</evidence>
<dbReference type="Pfam" id="PF00072">
    <property type="entry name" value="Response_reg"/>
    <property type="match status" value="2"/>
</dbReference>
<dbReference type="GO" id="GO:0005886">
    <property type="term" value="C:plasma membrane"/>
    <property type="evidence" value="ECO:0007669"/>
    <property type="project" value="UniProtKB-SubCell"/>
</dbReference>
<evidence type="ECO:0000256" key="2">
    <source>
        <dbReference type="ARBA" id="ARBA00004236"/>
    </source>
</evidence>
<dbReference type="SMART" id="SM00448">
    <property type="entry name" value="REC"/>
    <property type="match status" value="2"/>
</dbReference>
<reference evidence="17 18" key="1">
    <citation type="submission" date="2017-07" db="EMBL/GenBank/DDBJ databases">
        <title>Tamlnaduibacter salinus (Mi-7) genome sequencing.</title>
        <authorList>
            <person name="Verma A."/>
            <person name="Krishnamurthi S."/>
        </authorList>
    </citation>
    <scope>NUCLEOTIDE SEQUENCE [LARGE SCALE GENOMIC DNA]</scope>
    <source>
        <strain evidence="17 18">Mi-7</strain>
    </source>
</reference>
<proteinExistence type="predicted"/>
<dbReference type="InterPro" id="IPR001789">
    <property type="entry name" value="Sig_transdc_resp-reg_receiver"/>
</dbReference>
<evidence type="ECO:0000256" key="5">
    <source>
        <dbReference type="ARBA" id="ARBA00022475"/>
    </source>
</evidence>
<dbReference type="PANTHER" id="PTHR43047">
    <property type="entry name" value="TWO-COMPONENT HISTIDINE PROTEIN KINASE"/>
    <property type="match status" value="1"/>
</dbReference>
<dbReference type="NCBIfam" id="TIGR00229">
    <property type="entry name" value="sensory_box"/>
    <property type="match status" value="1"/>
</dbReference>
<comment type="catalytic activity">
    <reaction evidence="1">
        <text>ATP + protein L-histidine = ADP + protein N-phospho-L-histidine.</text>
        <dbReference type="EC" id="2.7.13.3"/>
    </reaction>
</comment>
<dbReference type="AlphaFoldDB" id="A0A2A2HZG6"/>
<evidence type="ECO:0000256" key="12">
    <source>
        <dbReference type="ARBA" id="ARBA00023136"/>
    </source>
</evidence>
<evidence type="ECO:0000256" key="7">
    <source>
        <dbReference type="ARBA" id="ARBA00022679"/>
    </source>
</evidence>
<dbReference type="Proteomes" id="UP000218332">
    <property type="component" value="Unassembled WGS sequence"/>
</dbReference>
<dbReference type="GO" id="GO:0005524">
    <property type="term" value="F:ATP binding"/>
    <property type="evidence" value="ECO:0007669"/>
    <property type="project" value="UniProtKB-KW"/>
</dbReference>
<dbReference type="Pfam" id="PF02518">
    <property type="entry name" value="HATPase_c"/>
    <property type="match status" value="1"/>
</dbReference>
<accession>A0A2A2HZG6</accession>
<dbReference type="FunFam" id="3.30.565.10:FF:000023">
    <property type="entry name" value="PAS domain-containing sensor histidine kinase"/>
    <property type="match status" value="1"/>
</dbReference>
<dbReference type="GO" id="GO:0045121">
    <property type="term" value="C:membrane raft"/>
    <property type="evidence" value="ECO:0007669"/>
    <property type="project" value="UniProtKB-SubCell"/>
</dbReference>
<dbReference type="InterPro" id="IPR036890">
    <property type="entry name" value="HATPase_C_sf"/>
</dbReference>
<evidence type="ECO:0000259" key="15">
    <source>
        <dbReference type="PROSITE" id="PS50110"/>
    </source>
</evidence>
<feature type="domain" description="Response regulatory" evidence="15">
    <location>
        <begin position="429"/>
        <end position="539"/>
    </location>
</feature>
<dbReference type="Gene3D" id="3.30.565.10">
    <property type="entry name" value="Histidine kinase-like ATPase, C-terminal domain"/>
    <property type="match status" value="1"/>
</dbReference>
<evidence type="ECO:0000259" key="16">
    <source>
        <dbReference type="PROSITE" id="PS50113"/>
    </source>
</evidence>
<dbReference type="PANTHER" id="PTHR43047:SF72">
    <property type="entry name" value="OSMOSENSING HISTIDINE PROTEIN KINASE SLN1"/>
    <property type="match status" value="1"/>
</dbReference>
<dbReference type="SMART" id="SM00086">
    <property type="entry name" value="PAC"/>
    <property type="match status" value="1"/>
</dbReference>
<dbReference type="GO" id="GO:0000155">
    <property type="term" value="F:phosphorelay sensor kinase activity"/>
    <property type="evidence" value="ECO:0007669"/>
    <property type="project" value="InterPro"/>
</dbReference>
<dbReference type="PROSITE" id="PS50113">
    <property type="entry name" value="PAC"/>
    <property type="match status" value="1"/>
</dbReference>
<keyword evidence="12" id="KW-0472">Membrane</keyword>
<feature type="domain" description="Histidine kinase" evidence="14">
    <location>
        <begin position="64"/>
        <end position="283"/>
    </location>
</feature>
<feature type="non-terminal residue" evidence="17">
    <location>
        <position position="1"/>
    </location>
</feature>
<dbReference type="PROSITE" id="PS50109">
    <property type="entry name" value="HIS_KIN"/>
    <property type="match status" value="1"/>
</dbReference>
<dbReference type="PRINTS" id="PR00344">
    <property type="entry name" value="BCTRLSENSOR"/>
</dbReference>
<dbReference type="EMBL" id="NMPM01000102">
    <property type="protein sequence ID" value="PAV24809.1"/>
    <property type="molecule type" value="Genomic_DNA"/>
</dbReference>
<evidence type="ECO:0000256" key="9">
    <source>
        <dbReference type="ARBA" id="ARBA00022777"/>
    </source>
</evidence>
<dbReference type="InterPro" id="IPR035965">
    <property type="entry name" value="PAS-like_dom_sf"/>
</dbReference>
<dbReference type="FunFam" id="1.10.287.130:FF:000001">
    <property type="entry name" value="Two-component sensor histidine kinase"/>
    <property type="match status" value="1"/>
</dbReference>
<evidence type="ECO:0000256" key="1">
    <source>
        <dbReference type="ARBA" id="ARBA00000085"/>
    </source>
</evidence>
<dbReference type="InterPro" id="IPR000014">
    <property type="entry name" value="PAS"/>
</dbReference>
<keyword evidence="8" id="KW-0547">Nucleotide-binding</keyword>
<gene>
    <name evidence="17" type="ORF">CF392_14245</name>
</gene>
<keyword evidence="7" id="KW-0808">Transferase</keyword>
<sequence length="539" mass="58401">NALRQGSETREWTYLTKQGDSMPVTLTVTPILDDAGKLTGFLGVAEDITERKRMEKMKNEFIATISHELRTPLTSVSGVLGLVLSGKLGGVPEKINGLLETAHRNSERLAHLINDLLDIEKITTGKVNLDMAVQPLRPILEQAAEENRDYGAERHIKLALNSEISRQNVKVDEQRLKQVLANLLSNAIKFSPDGGIVTVEASSTDTDITVSVTDQGPGIPEDFHHKVFQRFAQADSSDTRQKGGTGLGLAITQELVTRMGGTIQFETTAGEGTRFFFSLPLISAAEKAPSDLSPKTTDGSSTESPKILVVEDDPDVASLLRIMLEDAGYRVAICHTGAEALESIQAESWNLISLDLMLPDVSGLDIIRRLKKQAATADIPIVVVSAKVNQGRLELNGEADNIAWLAKPIDHQKLIGLVRYQLSQGGCPTILHVEDDPDLHDVLSAMVRDQLSLERAGTLADAKRLLKQQAYDAVLLDIGLPDGSGWDLIPDIESAQPGAAIVILSGEDIGKEAPAAVANVLLKKQLTSEELVRVIREQI</sequence>
<dbReference type="PROSITE" id="PS50110">
    <property type="entry name" value="RESPONSE_REGULATORY"/>
    <property type="match status" value="2"/>
</dbReference>
<organism evidence="17 18">
    <name type="scientific">Tamilnaduibacter salinus</name>
    <dbReference type="NCBI Taxonomy" id="1484056"/>
    <lineage>
        <taxon>Bacteria</taxon>
        <taxon>Pseudomonadati</taxon>
        <taxon>Pseudomonadota</taxon>
        <taxon>Gammaproteobacteria</taxon>
        <taxon>Pseudomonadales</taxon>
        <taxon>Marinobacteraceae</taxon>
        <taxon>Tamilnaduibacter</taxon>
    </lineage>
</organism>
<dbReference type="Gene3D" id="3.40.50.2300">
    <property type="match status" value="2"/>
</dbReference>